<reference evidence="1 2" key="1">
    <citation type="submission" date="2011-01" db="EMBL/GenBank/DDBJ databases">
        <title>Complete sequence of chromosome of Streptomyces flavogriseus ATCC 33331.</title>
        <authorList>
            <consortium name="US DOE Joint Genome Institute"/>
            <person name="Lucas S."/>
            <person name="Copeland A."/>
            <person name="Lapidus A."/>
            <person name="Cheng J.-F."/>
            <person name="Goodwin L."/>
            <person name="Pitluck S."/>
            <person name="Davenport K."/>
            <person name="Detter J.C."/>
            <person name="Han C."/>
            <person name="Tapia R."/>
            <person name="Land M."/>
            <person name="Hauser L."/>
            <person name="Kyrpides N."/>
            <person name="Ivanova N."/>
            <person name="Ovchinnikova G."/>
            <person name="Pagani I."/>
            <person name="Brumm P."/>
            <person name="Mead D."/>
            <person name="Woyke T."/>
        </authorList>
    </citation>
    <scope>NUCLEOTIDE SEQUENCE [LARGE SCALE GENOMIC DNA]</scope>
    <source>
        <strain evidence="2">ATCC 33331 / IAF-45CD</strain>
    </source>
</reference>
<dbReference type="Gene3D" id="3.40.50.300">
    <property type="entry name" value="P-loop containing nucleotide triphosphate hydrolases"/>
    <property type="match status" value="1"/>
</dbReference>
<proteinExistence type="predicted"/>
<keyword evidence="1" id="KW-0547">Nucleotide-binding</keyword>
<evidence type="ECO:0000313" key="2">
    <source>
        <dbReference type="Proteomes" id="UP000002066"/>
    </source>
</evidence>
<dbReference type="OrthoDB" id="5379188at2"/>
<dbReference type="KEGG" id="sfa:Sfla_0565"/>
<organism evidence="1 2">
    <name type="scientific">Streptomyces pratensis (strain ATCC 33331 / IAF-45CD)</name>
    <dbReference type="NCBI Taxonomy" id="591167"/>
    <lineage>
        <taxon>Bacteria</taxon>
        <taxon>Bacillati</taxon>
        <taxon>Actinomycetota</taxon>
        <taxon>Actinomycetes</taxon>
        <taxon>Kitasatosporales</taxon>
        <taxon>Streptomycetaceae</taxon>
        <taxon>Streptomyces</taxon>
    </lineage>
</organism>
<dbReference type="GO" id="GO:0005524">
    <property type="term" value="F:ATP binding"/>
    <property type="evidence" value="ECO:0007669"/>
    <property type="project" value="UniProtKB-KW"/>
</dbReference>
<dbReference type="InterPro" id="IPR027417">
    <property type="entry name" value="P-loop_NTPase"/>
</dbReference>
<dbReference type="AlphaFoldDB" id="A0A8D3WG84"/>
<dbReference type="Proteomes" id="UP000002066">
    <property type="component" value="Chromosome"/>
</dbReference>
<protein>
    <submittedName>
        <fullName evidence="1">Large ATP-binding protein</fullName>
    </submittedName>
</protein>
<gene>
    <name evidence="1" type="ordered locus">Sfla_0565</name>
</gene>
<dbReference type="EMBL" id="CP002475">
    <property type="protein sequence ID" value="ADW02030.1"/>
    <property type="molecule type" value="Genomic_DNA"/>
</dbReference>
<dbReference type="SUPFAM" id="SSF52540">
    <property type="entry name" value="P-loop containing nucleoside triphosphate hydrolases"/>
    <property type="match status" value="1"/>
</dbReference>
<sequence>MASRQVAQQSGQSWRYLYERLGEKPFQQLCNALLAHVFPDVSCFPVGHADGGRDAVLQEGKSSIIFQVKWTSHAVKDPVTWLDRTIKDETSSIRRLVEQGAEKYYILTSVAGTGTPGRGGIDRLHTALEKHSKEFGISFVCWWRADIDARVDAAPDELKWAYSEMLAGSELIRYLIEAQSAETDMRRLRALLLKVIATQWRDDAKVKFKQVELDSHDLADLFVDVEATLVSLPRRTVGLFADRVVGAQLGGAAAYLTRTAQPFTLVRGEPGQGKSTLGQYLCQQHRTPFLRAEDGGQIGSTGFQRFPLRIDLSDYALWLLGTDPFSTVGGGRAVRVRPRASGPLEEFLKDLLHAKSGKLPVEVDGVHDLLHRLPVLIVLDGLDEVARRDVRARVVKEVNEFCARLSTAVTPPQVVVTTRPNASDFSEPDPDLFETVALSRLSPRLRISYLRKWAATRHVSPRDRLVLERSFQQRSAEPHIDQLAANPMQLTILLYLLQKRANSVPSSRTALYSSYMETFLDREATKWPAVQDHRQDLEEVTAYLGWDLQSRAEADGSSGHVPTRDLKQSILVYLYQVDKETSLVDDLFTAVTDRVWALSSKVQGTFEFDVQPVREYFAAHYLYHFAGVDQSDFDSAKVLRSLIQRPYWLNTCRFYCGFAKPNDLAGMLEALEEERDLGLRPRQVRLASWALLADGVFNGRVRSLRRATDLFTDDLSVRLLHHALGASDETPALSADRGGKFLAESLLARVAGDLRSPMTADRVGLAVQILGEREAFDAWWQPQVQAAAGGSNQALWMGIGRANAAGSRLPQETVAALTLENPLEAAAAVAAGVCPPPDSNTERWMLHAALDGHCCDQDSPASSHVHDILRVVSPQTLIHRAHPPQHGDAIDVGHLQAPTDTQRQTALQRLKRRSPQWSLIQAALRTGRGQKGTTSSWGNTARELSSLYGPCWLAAEIAVIGAASPRTVFLTGGNLTRNSEPLGESPDYGRLLQDVRANRSAPEWWSQQYVAAPDSLSRRTWALALLTCADADVVSDHLAHLDQALAVMTFPQQLALCRSSSRLGASAIARRLRPGILSDSATPLSALTQMLVAHHSVSLKRLDPLTHLDESALTRMAQYGVSAWPSLRALTSRMIAQPSNTLLDGIKAHGPSGIIDVDIADASAGIAPFAFSIMEEPDRYPMAWLLAAERCVAGSTSPDPLPTIAEKERWFTL</sequence>
<evidence type="ECO:0000313" key="1">
    <source>
        <dbReference type="EMBL" id="ADW02030.1"/>
    </source>
</evidence>
<accession>A0A8D3WG84</accession>
<name>A0A8D3WG84_STRFA</name>
<keyword evidence="1" id="KW-0067">ATP-binding</keyword>